<sequence length="118" mass="13150">MAICRRLLSPEEQSAVPDCRNDHPRELGWGYREQLQKKEWSHHDIGDPNQGSPSHHMYRVVWEQAVLPGKDSAGDKLTPNYCGTPSHPIGHASNYAGQGQHPVPNQLTLVGTVRDGLH</sequence>
<organism evidence="2 3">
    <name type="scientific">Mytilus galloprovincialis</name>
    <name type="common">Mediterranean mussel</name>
    <dbReference type="NCBI Taxonomy" id="29158"/>
    <lineage>
        <taxon>Eukaryota</taxon>
        <taxon>Metazoa</taxon>
        <taxon>Spiralia</taxon>
        <taxon>Lophotrochozoa</taxon>
        <taxon>Mollusca</taxon>
        <taxon>Bivalvia</taxon>
        <taxon>Autobranchia</taxon>
        <taxon>Pteriomorphia</taxon>
        <taxon>Mytilida</taxon>
        <taxon>Mytiloidea</taxon>
        <taxon>Mytilidae</taxon>
        <taxon>Mytilinae</taxon>
        <taxon>Mytilus</taxon>
    </lineage>
</organism>
<dbReference type="Proteomes" id="UP000596742">
    <property type="component" value="Unassembled WGS sequence"/>
</dbReference>
<accession>A0A8B6DXI5</accession>
<dbReference type="AlphaFoldDB" id="A0A8B6DXI5"/>
<dbReference type="EMBL" id="UYJE01004191">
    <property type="protein sequence ID" value="VDI25845.1"/>
    <property type="molecule type" value="Genomic_DNA"/>
</dbReference>
<keyword evidence="3" id="KW-1185">Reference proteome</keyword>
<comment type="caution">
    <text evidence="2">The sequence shown here is derived from an EMBL/GenBank/DDBJ whole genome shotgun (WGS) entry which is preliminary data.</text>
</comment>
<name>A0A8B6DXI5_MYTGA</name>
<evidence type="ECO:0000313" key="3">
    <source>
        <dbReference type="Proteomes" id="UP000596742"/>
    </source>
</evidence>
<evidence type="ECO:0000256" key="1">
    <source>
        <dbReference type="SAM" id="MobiDB-lite"/>
    </source>
</evidence>
<proteinExistence type="predicted"/>
<evidence type="ECO:0000313" key="2">
    <source>
        <dbReference type="EMBL" id="VDI25845.1"/>
    </source>
</evidence>
<feature type="region of interest" description="Disordered" evidence="1">
    <location>
        <begin position="70"/>
        <end position="105"/>
    </location>
</feature>
<protein>
    <submittedName>
        <fullName evidence="2">Uncharacterized protein</fullName>
    </submittedName>
</protein>
<gene>
    <name evidence="2" type="ORF">MGAL_10B052185</name>
</gene>
<reference evidence="2" key="1">
    <citation type="submission" date="2018-11" db="EMBL/GenBank/DDBJ databases">
        <authorList>
            <person name="Alioto T."/>
            <person name="Alioto T."/>
        </authorList>
    </citation>
    <scope>NUCLEOTIDE SEQUENCE</scope>
</reference>